<evidence type="ECO:0000313" key="3">
    <source>
        <dbReference type="Proteomes" id="UP000257109"/>
    </source>
</evidence>
<dbReference type="EMBL" id="QJKJ01011561">
    <property type="protein sequence ID" value="RDX70827.1"/>
    <property type="molecule type" value="Genomic_DNA"/>
</dbReference>
<dbReference type="AlphaFoldDB" id="A0A371EXQ3"/>
<protein>
    <submittedName>
        <fullName evidence="2">Uncharacterized protein</fullName>
    </submittedName>
</protein>
<organism evidence="2 3">
    <name type="scientific">Mucuna pruriens</name>
    <name type="common">Velvet bean</name>
    <name type="synonym">Dolichos pruriens</name>
    <dbReference type="NCBI Taxonomy" id="157652"/>
    <lineage>
        <taxon>Eukaryota</taxon>
        <taxon>Viridiplantae</taxon>
        <taxon>Streptophyta</taxon>
        <taxon>Embryophyta</taxon>
        <taxon>Tracheophyta</taxon>
        <taxon>Spermatophyta</taxon>
        <taxon>Magnoliopsida</taxon>
        <taxon>eudicotyledons</taxon>
        <taxon>Gunneridae</taxon>
        <taxon>Pentapetalae</taxon>
        <taxon>rosids</taxon>
        <taxon>fabids</taxon>
        <taxon>Fabales</taxon>
        <taxon>Fabaceae</taxon>
        <taxon>Papilionoideae</taxon>
        <taxon>50 kb inversion clade</taxon>
        <taxon>NPAAA clade</taxon>
        <taxon>indigoferoid/millettioid clade</taxon>
        <taxon>Phaseoleae</taxon>
        <taxon>Mucuna</taxon>
    </lineage>
</organism>
<accession>A0A371EXQ3</accession>
<gene>
    <name evidence="2" type="ORF">CR513_49893</name>
</gene>
<sequence length="205" mass="23611">MSARKRYDMAVMAIQSNSPTQEIRSYASLMRTTKAPDSQKRTQTKSNKLEENQLQRSTPCKCDIRMLTPVQMSAPYRMLTPYQMPTPKQIPTLIQNWIHPGTRRLTPLRQDSSTPREFCQCFLLVNIPKVGTSNLQPRGVLRNLVRIRRGTDSLRVGYIPADYEEASDSQSFVNLLDLDLPQQFEDRRPRSAKDLKEVLIDPSRT</sequence>
<feature type="non-terminal residue" evidence="2">
    <location>
        <position position="1"/>
    </location>
</feature>
<keyword evidence="3" id="KW-1185">Reference proteome</keyword>
<comment type="caution">
    <text evidence="2">The sequence shown here is derived from an EMBL/GenBank/DDBJ whole genome shotgun (WGS) entry which is preliminary data.</text>
</comment>
<dbReference type="Proteomes" id="UP000257109">
    <property type="component" value="Unassembled WGS sequence"/>
</dbReference>
<evidence type="ECO:0000313" key="2">
    <source>
        <dbReference type="EMBL" id="RDX70827.1"/>
    </source>
</evidence>
<feature type="region of interest" description="Disordered" evidence="1">
    <location>
        <begin position="31"/>
        <end position="55"/>
    </location>
</feature>
<reference evidence="2" key="1">
    <citation type="submission" date="2018-05" db="EMBL/GenBank/DDBJ databases">
        <title>Draft genome of Mucuna pruriens seed.</title>
        <authorList>
            <person name="Nnadi N.E."/>
            <person name="Vos R."/>
            <person name="Hasami M.H."/>
            <person name="Devisetty U.K."/>
            <person name="Aguiy J.C."/>
        </authorList>
    </citation>
    <scope>NUCLEOTIDE SEQUENCE [LARGE SCALE GENOMIC DNA]</scope>
    <source>
        <strain evidence="2">JCA_2017</strain>
    </source>
</reference>
<name>A0A371EXQ3_MUCPR</name>
<proteinExistence type="predicted"/>
<evidence type="ECO:0000256" key="1">
    <source>
        <dbReference type="SAM" id="MobiDB-lite"/>
    </source>
</evidence>